<gene>
    <name evidence="1" type="ORF">CT690_15350</name>
</gene>
<dbReference type="GO" id="GO:0003723">
    <property type="term" value="F:RNA binding"/>
    <property type="evidence" value="ECO:0007669"/>
    <property type="project" value="InterPro"/>
</dbReference>
<dbReference type="RefSeq" id="WP_004948411.1">
    <property type="nucleotide sequence ID" value="NZ_PESE01000004.1"/>
</dbReference>
<evidence type="ECO:0000313" key="2">
    <source>
        <dbReference type="Proteomes" id="UP000248196"/>
    </source>
</evidence>
<reference evidence="1 2" key="1">
    <citation type="submission" date="2017-11" db="EMBL/GenBank/DDBJ databases">
        <title>Genome sequence of the oocydin A producing rhizobacterium Serratia plymuthica 4Rx5.</title>
        <authorList>
            <person name="Matilla M.A."/>
            <person name="Udaondo Z."/>
            <person name="Salmond G.P.C."/>
        </authorList>
    </citation>
    <scope>NUCLEOTIDE SEQUENCE [LARGE SCALE GENOMIC DNA]</scope>
    <source>
        <strain evidence="1 2">4Rx5</strain>
    </source>
</reference>
<organism evidence="1 2">
    <name type="scientific">Serratia plymuthica</name>
    <dbReference type="NCBI Taxonomy" id="82996"/>
    <lineage>
        <taxon>Bacteria</taxon>
        <taxon>Pseudomonadati</taxon>
        <taxon>Pseudomonadota</taxon>
        <taxon>Gammaproteobacteria</taxon>
        <taxon>Enterobacterales</taxon>
        <taxon>Yersiniaceae</taxon>
        <taxon>Serratia</taxon>
    </lineage>
</organism>
<sequence length="103" mass="12304">MHVINRQPFNEAAGKYPNSALALLDLMRVLEKKTFNSPDEMKRAIPSLDNFKYRKKWWVIDVSGNTLRLMAFIDFEKQKVFVKHIATHAEYDKLTKYYREHKE</sequence>
<dbReference type="OrthoDB" id="9799912at2"/>
<dbReference type="Proteomes" id="UP000248196">
    <property type="component" value="Unassembled WGS sequence"/>
</dbReference>
<dbReference type="GO" id="GO:0110001">
    <property type="term" value="C:toxin-antitoxin complex"/>
    <property type="evidence" value="ECO:0007669"/>
    <property type="project" value="InterPro"/>
</dbReference>
<protein>
    <submittedName>
        <fullName evidence="1">Cytoplasmic protein</fullName>
    </submittedName>
</protein>
<proteinExistence type="predicted"/>
<accession>A0A318P873</accession>
<dbReference type="InterPro" id="IPR018669">
    <property type="entry name" value="Toxin_HigB"/>
</dbReference>
<dbReference type="AlphaFoldDB" id="A0A318P873"/>
<evidence type="ECO:0000313" key="1">
    <source>
        <dbReference type="EMBL" id="PYD38253.1"/>
    </source>
</evidence>
<dbReference type="Pfam" id="PF09907">
    <property type="entry name" value="HigB_toxin"/>
    <property type="match status" value="1"/>
</dbReference>
<dbReference type="EMBL" id="PESE01000004">
    <property type="protein sequence ID" value="PYD38253.1"/>
    <property type="molecule type" value="Genomic_DNA"/>
</dbReference>
<dbReference type="GO" id="GO:0004519">
    <property type="term" value="F:endonuclease activity"/>
    <property type="evidence" value="ECO:0007669"/>
    <property type="project" value="InterPro"/>
</dbReference>
<comment type="caution">
    <text evidence="1">The sequence shown here is derived from an EMBL/GenBank/DDBJ whole genome shotgun (WGS) entry which is preliminary data.</text>
</comment>
<name>A0A318P873_SERPL</name>